<dbReference type="Pfam" id="PF01501">
    <property type="entry name" value="Glyco_transf_8"/>
    <property type="match status" value="1"/>
</dbReference>
<dbReference type="AlphaFoldDB" id="A0A0H2RDN9"/>
<dbReference type="InParanoid" id="A0A0H2RDN9"/>
<dbReference type="CDD" id="cd02537">
    <property type="entry name" value="GT8_Glycogenin"/>
    <property type="match status" value="1"/>
</dbReference>
<evidence type="ECO:0000313" key="3">
    <source>
        <dbReference type="Proteomes" id="UP000053477"/>
    </source>
</evidence>
<dbReference type="PANTHER" id="PTHR11183">
    <property type="entry name" value="GLYCOGENIN SUBFAMILY MEMBER"/>
    <property type="match status" value="1"/>
</dbReference>
<dbReference type="OrthoDB" id="2014201at2759"/>
<dbReference type="InterPro" id="IPR029044">
    <property type="entry name" value="Nucleotide-diphossugar_trans"/>
</dbReference>
<keyword evidence="3" id="KW-1185">Reference proteome</keyword>
<name>A0A0H2RDN9_9AGAM</name>
<gene>
    <name evidence="2" type="ORF">SCHPADRAFT_907312</name>
</gene>
<dbReference type="Proteomes" id="UP000053477">
    <property type="component" value="Unassembled WGS sequence"/>
</dbReference>
<dbReference type="FunCoup" id="A0A0H2RDN9">
    <property type="interactions" value="681"/>
</dbReference>
<keyword evidence="1" id="KW-0812">Transmembrane</keyword>
<organism evidence="2 3">
    <name type="scientific">Schizopora paradoxa</name>
    <dbReference type="NCBI Taxonomy" id="27342"/>
    <lineage>
        <taxon>Eukaryota</taxon>
        <taxon>Fungi</taxon>
        <taxon>Dikarya</taxon>
        <taxon>Basidiomycota</taxon>
        <taxon>Agaricomycotina</taxon>
        <taxon>Agaricomycetes</taxon>
        <taxon>Hymenochaetales</taxon>
        <taxon>Schizoporaceae</taxon>
        <taxon>Schizopora</taxon>
    </lineage>
</organism>
<dbReference type="InterPro" id="IPR050587">
    <property type="entry name" value="GNT1/Glycosyltrans_8"/>
</dbReference>
<proteinExistence type="predicted"/>
<evidence type="ECO:0000256" key="1">
    <source>
        <dbReference type="SAM" id="Phobius"/>
    </source>
</evidence>
<protein>
    <submittedName>
        <fullName evidence="2">Nucleotide-diphospho-sugar transferase</fullName>
    </submittedName>
</protein>
<dbReference type="InterPro" id="IPR002495">
    <property type="entry name" value="Glyco_trans_8"/>
</dbReference>
<feature type="transmembrane region" description="Helical" evidence="1">
    <location>
        <begin position="12"/>
        <end position="31"/>
    </location>
</feature>
<keyword evidence="1" id="KW-1133">Transmembrane helix</keyword>
<evidence type="ECO:0000313" key="2">
    <source>
        <dbReference type="EMBL" id="KLO09950.1"/>
    </source>
</evidence>
<dbReference type="Gene3D" id="3.90.550.10">
    <property type="entry name" value="Spore Coat Polysaccharide Biosynthesis Protein SpsA, Chain A"/>
    <property type="match status" value="1"/>
</dbReference>
<keyword evidence="1" id="KW-0472">Membrane</keyword>
<reference evidence="2 3" key="1">
    <citation type="submission" date="2015-04" db="EMBL/GenBank/DDBJ databases">
        <title>Complete genome sequence of Schizopora paradoxa KUC8140, a cosmopolitan wood degrader in East Asia.</title>
        <authorList>
            <consortium name="DOE Joint Genome Institute"/>
            <person name="Min B."/>
            <person name="Park H."/>
            <person name="Jang Y."/>
            <person name="Kim J.-J."/>
            <person name="Kim K.H."/>
            <person name="Pangilinan J."/>
            <person name="Lipzen A."/>
            <person name="Riley R."/>
            <person name="Grigoriev I.V."/>
            <person name="Spatafora J.W."/>
            <person name="Choi I.-G."/>
        </authorList>
    </citation>
    <scope>NUCLEOTIDE SEQUENCE [LARGE SCALE GENOMIC DNA]</scope>
    <source>
        <strain evidence="2 3">KUC8140</strain>
    </source>
</reference>
<dbReference type="SUPFAM" id="SSF53448">
    <property type="entry name" value="Nucleotide-diphospho-sugar transferases"/>
    <property type="match status" value="1"/>
</dbReference>
<dbReference type="STRING" id="27342.A0A0H2RDN9"/>
<dbReference type="GO" id="GO:0016757">
    <property type="term" value="F:glycosyltransferase activity"/>
    <property type="evidence" value="ECO:0007669"/>
    <property type="project" value="InterPro"/>
</dbReference>
<sequence length="306" mass="34771">MIVAHKKPGAWVAMITNVDYLAACLVMAYSLRSVKSKYPLVVMVCDIPGEAREILELSGVEIVDADKLVSADSDHVQDKRFLESWTKLRAFDMIDYERIVLLDADMLVKQNMDELMDLPLEDGWIACTHACACNPRNFPHYPADWIPENCAYTNKIHPPPITSDSPRAYNLLNGGLVVLKPSRGQFEELYTFLKESPLVASFMFPDQDLMAVVYKGRWKPLPYIYNALKTLVVVHPNLWVDDNVKCIHYILTDKPWLSRPKAGSPYYTVNGWWWEAYDGCIRELNSGDAEAHKGAVKYLQALVAKD</sequence>
<accession>A0A0H2RDN9</accession>
<keyword evidence="2" id="KW-0808">Transferase</keyword>
<dbReference type="EMBL" id="KQ086040">
    <property type="protein sequence ID" value="KLO09950.1"/>
    <property type="molecule type" value="Genomic_DNA"/>
</dbReference>